<sequence length="481" mass="54661">MTTARKNVQISPKYRQISHLLRRAGFGATPGEMDRYMGMDYSEVVDELLNVPGTSTMPDDVIFRMFPEYHASLGVDACANWAYRMVTTDSPLEEKITLFWHGIFATGNDKLNNPLVLLNQIDTFRRNGMGRFDDILLDLSRDPAMLIWLDNQTNHKDSINENYGREILELFSMGVGNYTEDDIKECARAFTGWSVKNAEYMALMGQKDSIWPYSRISWHYEYRQNDHDDSEKTFLGETGKFGGEDIIEIICRQESTAKFISRHLYNFFVEDEVQVPSWQDVPPKNPEAISTLMEAYFEHGHDLNKVLKVLFESDFFKESEYKKVKGPAEMVINVLRLSGGFEKPSLSMIQAVDEAGFMGQLLFYPPSVEGWHTGQEWITSGSVLDRVNFSSARLTDLSSPGIRDIVNRVRNRCGADTRSDYVIQVFLAFLGIIEISDMTFDLLLEVCGGENSVIDATTGSFDVMASNLLRVIGSSKEFHLV</sequence>
<protein>
    <recommendedName>
        <fullName evidence="2">DUF1800 domain-containing protein</fullName>
    </recommendedName>
</protein>
<evidence type="ECO:0008006" key="2">
    <source>
        <dbReference type="Google" id="ProtNLM"/>
    </source>
</evidence>
<dbReference type="EMBL" id="UINC01028198">
    <property type="protein sequence ID" value="SVB08756.1"/>
    <property type="molecule type" value="Genomic_DNA"/>
</dbReference>
<dbReference type="InterPro" id="IPR014917">
    <property type="entry name" value="DUF1800"/>
</dbReference>
<proteinExistence type="predicted"/>
<reference evidence="1" key="1">
    <citation type="submission" date="2018-05" db="EMBL/GenBank/DDBJ databases">
        <authorList>
            <person name="Lanie J.A."/>
            <person name="Ng W.-L."/>
            <person name="Kazmierczak K.M."/>
            <person name="Andrzejewski T.M."/>
            <person name="Davidsen T.M."/>
            <person name="Wayne K.J."/>
            <person name="Tettelin H."/>
            <person name="Glass J.I."/>
            <person name="Rusch D."/>
            <person name="Podicherti R."/>
            <person name="Tsui H.-C.T."/>
            <person name="Winkler M.E."/>
        </authorList>
    </citation>
    <scope>NUCLEOTIDE SEQUENCE</scope>
</reference>
<accession>A0A382B4M4</accession>
<evidence type="ECO:0000313" key="1">
    <source>
        <dbReference type="EMBL" id="SVB08756.1"/>
    </source>
</evidence>
<gene>
    <name evidence="1" type="ORF">METZ01_LOCUS161610</name>
</gene>
<organism evidence="1">
    <name type="scientific">marine metagenome</name>
    <dbReference type="NCBI Taxonomy" id="408172"/>
    <lineage>
        <taxon>unclassified sequences</taxon>
        <taxon>metagenomes</taxon>
        <taxon>ecological metagenomes</taxon>
    </lineage>
</organism>
<dbReference type="Pfam" id="PF08811">
    <property type="entry name" value="DUF1800"/>
    <property type="match status" value="1"/>
</dbReference>
<name>A0A382B4M4_9ZZZZ</name>
<dbReference type="AlphaFoldDB" id="A0A382B4M4"/>